<keyword evidence="4" id="KW-0812">Transmembrane</keyword>
<name>A0A5Q3QP18_9PSEU</name>
<gene>
    <name evidence="7" type="ORF">GIY23_22365</name>
</gene>
<keyword evidence="7" id="KW-0547">Nucleotide-binding</keyword>
<dbReference type="Gene3D" id="3.30.565.10">
    <property type="entry name" value="Histidine kinase-like ATPase, C-terminal domain"/>
    <property type="match status" value="1"/>
</dbReference>
<keyword evidence="7" id="KW-0067">ATP-binding</keyword>
<dbReference type="GO" id="GO:0000160">
    <property type="term" value="P:phosphorelay signal transduction system"/>
    <property type="evidence" value="ECO:0007669"/>
    <property type="project" value="UniProtKB-KW"/>
</dbReference>
<evidence type="ECO:0000256" key="2">
    <source>
        <dbReference type="ARBA" id="ARBA00022777"/>
    </source>
</evidence>
<dbReference type="Pfam" id="PF19354">
    <property type="entry name" value="DUF5931"/>
    <property type="match status" value="1"/>
</dbReference>
<keyword evidence="1" id="KW-0808">Transferase</keyword>
<feature type="transmembrane region" description="Helical" evidence="4">
    <location>
        <begin position="83"/>
        <end position="106"/>
    </location>
</feature>
<evidence type="ECO:0000259" key="5">
    <source>
        <dbReference type="Pfam" id="PF02518"/>
    </source>
</evidence>
<dbReference type="InterPro" id="IPR003594">
    <property type="entry name" value="HATPase_dom"/>
</dbReference>
<dbReference type="SUPFAM" id="SSF55874">
    <property type="entry name" value="ATPase domain of HSP90 chaperone/DNA topoisomerase II/histidine kinase"/>
    <property type="match status" value="1"/>
</dbReference>
<dbReference type="KEGG" id="sace:GIY23_22365"/>
<evidence type="ECO:0000256" key="1">
    <source>
        <dbReference type="ARBA" id="ARBA00022679"/>
    </source>
</evidence>
<accession>A0A5Q3QP18</accession>
<dbReference type="PANTHER" id="PTHR24421">
    <property type="entry name" value="NITRATE/NITRITE SENSOR PROTEIN NARX-RELATED"/>
    <property type="match status" value="1"/>
</dbReference>
<keyword evidence="2" id="KW-0418">Kinase</keyword>
<dbReference type="NCBIfam" id="NF047322">
    <property type="entry name" value="HK_morpho_MacS"/>
    <property type="match status" value="1"/>
</dbReference>
<feature type="transmembrane region" description="Helical" evidence="4">
    <location>
        <begin position="44"/>
        <end position="63"/>
    </location>
</feature>
<evidence type="ECO:0000259" key="6">
    <source>
        <dbReference type="Pfam" id="PF19354"/>
    </source>
</evidence>
<keyword evidence="3" id="KW-0902">Two-component regulatory system</keyword>
<feature type="domain" description="DUF5931" evidence="6">
    <location>
        <begin position="3"/>
        <end position="146"/>
    </location>
</feature>
<protein>
    <submittedName>
        <fullName evidence="7">ATP-binding protein</fullName>
    </submittedName>
</protein>
<keyword evidence="4" id="KW-0472">Membrane</keyword>
<dbReference type="GO" id="GO:0005524">
    <property type="term" value="F:ATP binding"/>
    <property type="evidence" value="ECO:0007669"/>
    <property type="project" value="UniProtKB-KW"/>
</dbReference>
<evidence type="ECO:0000256" key="3">
    <source>
        <dbReference type="ARBA" id="ARBA00023012"/>
    </source>
</evidence>
<reference evidence="8" key="1">
    <citation type="submission" date="2019-11" db="EMBL/GenBank/DDBJ databases">
        <title>The complete genome sequence of Saccharopolyspora sp. E2A.</title>
        <authorList>
            <person name="Zhang G."/>
        </authorList>
    </citation>
    <scope>NUCLEOTIDE SEQUENCE [LARGE SCALE GENOMIC DNA]</scope>
    <source>
        <strain evidence="8">E2A</strain>
    </source>
</reference>
<dbReference type="Pfam" id="PF02518">
    <property type="entry name" value="HATPase_c"/>
    <property type="match status" value="1"/>
</dbReference>
<dbReference type="PANTHER" id="PTHR24421:SF61">
    <property type="entry name" value="OXYGEN SENSOR HISTIDINE KINASE NREB"/>
    <property type="match status" value="1"/>
</dbReference>
<dbReference type="GO" id="GO:0016301">
    <property type="term" value="F:kinase activity"/>
    <property type="evidence" value="ECO:0007669"/>
    <property type="project" value="UniProtKB-KW"/>
</dbReference>
<dbReference type="EMBL" id="CP045929">
    <property type="protein sequence ID" value="QGK72507.1"/>
    <property type="molecule type" value="Genomic_DNA"/>
</dbReference>
<keyword evidence="4" id="KW-1133">Transmembrane helix</keyword>
<proteinExistence type="predicted"/>
<evidence type="ECO:0000256" key="4">
    <source>
        <dbReference type="SAM" id="Phobius"/>
    </source>
</evidence>
<sequence length="358" mass="38334">MWFAVLVDDYQRPWLGWIAIVTMTVWTPYTIWRYRHRSGRTNRLVLLDQVVVTVVFATSEFTLTDEQMLGGLPTLTTLWHSSMITAAAAQWGMLGGGISGVVAAAGHTLARGYIDPNITMDALLMVGPGLLIGLASDTARRSTERLTRALRAEASTAERERLARSIHDSVLQVLARVRRRGTELGGEAAELARLAGEQEVALRALVAASPAESPDDGSADLAGALQVLNSGQAQVSVPATQVWVPAVVSRELTALVREALENVERHAGPDAGAWVLLEDLGDEVVVSVRDNGPGIPDGRLGTAESEGRMGVAQSIRGRVHGLGGTISLDTAPGEGTEWEVRVPRTETSRTKRRKGVAS</sequence>
<dbReference type="Proteomes" id="UP000371041">
    <property type="component" value="Chromosome"/>
</dbReference>
<keyword evidence="8" id="KW-1185">Reference proteome</keyword>
<organism evidence="7 8">
    <name type="scientific">Allosaccharopolyspora coralli</name>
    <dbReference type="NCBI Taxonomy" id="2665642"/>
    <lineage>
        <taxon>Bacteria</taxon>
        <taxon>Bacillati</taxon>
        <taxon>Actinomycetota</taxon>
        <taxon>Actinomycetes</taxon>
        <taxon>Pseudonocardiales</taxon>
        <taxon>Pseudonocardiaceae</taxon>
        <taxon>Allosaccharopolyspora</taxon>
    </lineage>
</organism>
<dbReference type="InterPro" id="IPR036890">
    <property type="entry name" value="HATPase_C_sf"/>
</dbReference>
<dbReference type="AlphaFoldDB" id="A0A5Q3QP18"/>
<dbReference type="InterPro" id="IPR050482">
    <property type="entry name" value="Sensor_HK_TwoCompSys"/>
</dbReference>
<evidence type="ECO:0000313" key="7">
    <source>
        <dbReference type="EMBL" id="QGK72507.1"/>
    </source>
</evidence>
<evidence type="ECO:0000313" key="8">
    <source>
        <dbReference type="Proteomes" id="UP000371041"/>
    </source>
</evidence>
<dbReference type="InterPro" id="IPR045975">
    <property type="entry name" value="DUF5931"/>
</dbReference>
<feature type="domain" description="Histidine kinase/HSP90-like ATPase" evidence="5">
    <location>
        <begin position="249"/>
        <end position="345"/>
    </location>
</feature>
<dbReference type="CDD" id="cd16917">
    <property type="entry name" value="HATPase_UhpB-NarQ-NarX-like"/>
    <property type="match status" value="1"/>
</dbReference>
<feature type="transmembrane region" description="Helical" evidence="4">
    <location>
        <begin position="14"/>
        <end position="32"/>
    </location>
</feature>